<dbReference type="EMBL" id="GIFC01011815">
    <property type="protein sequence ID" value="MXU93898.1"/>
    <property type="molecule type" value="Transcribed_RNA"/>
</dbReference>
<sequence length="153" mass="16488">MLTAWLLSVPVPGSSSITASFPSKRMPSAWAMQRLWKGVAAFSILSARSRYSSAVLRFLNSFLSRLFSLLKTTISDLRASVMPSSIISFKGSWACITSAEGVLFRCAVALSLVAVRSFASWDTSCSLSCSTTVVTPWALFTGSWEVDGPSAFP</sequence>
<name>A0A6B0UXC4_IXORI</name>
<dbReference type="AlphaFoldDB" id="A0A6B0UXC4"/>
<reference evidence="1" key="1">
    <citation type="submission" date="2019-12" db="EMBL/GenBank/DDBJ databases">
        <title>An insight into the sialome of adult female Ixodes ricinus ticks feeding for 6 days.</title>
        <authorList>
            <person name="Perner J."/>
            <person name="Ribeiro J.M.C."/>
        </authorList>
    </citation>
    <scope>NUCLEOTIDE SEQUENCE</scope>
    <source>
        <strain evidence="1">Semi-engorged</strain>
        <tissue evidence="1">Salivary glands</tissue>
    </source>
</reference>
<protein>
    <submittedName>
        <fullName evidence="1">Putative secreted protein</fullName>
    </submittedName>
</protein>
<accession>A0A6B0UXC4</accession>
<proteinExistence type="predicted"/>
<organism evidence="1">
    <name type="scientific">Ixodes ricinus</name>
    <name type="common">Common tick</name>
    <name type="synonym">Acarus ricinus</name>
    <dbReference type="NCBI Taxonomy" id="34613"/>
    <lineage>
        <taxon>Eukaryota</taxon>
        <taxon>Metazoa</taxon>
        <taxon>Ecdysozoa</taxon>
        <taxon>Arthropoda</taxon>
        <taxon>Chelicerata</taxon>
        <taxon>Arachnida</taxon>
        <taxon>Acari</taxon>
        <taxon>Parasitiformes</taxon>
        <taxon>Ixodida</taxon>
        <taxon>Ixodoidea</taxon>
        <taxon>Ixodidae</taxon>
        <taxon>Ixodinae</taxon>
        <taxon>Ixodes</taxon>
    </lineage>
</organism>
<evidence type="ECO:0000313" key="1">
    <source>
        <dbReference type="EMBL" id="MXU93898.1"/>
    </source>
</evidence>